<name>A0A6V1QIE0_HETAK</name>
<gene>
    <name evidence="2" type="ORF">HAKA00212_LOCUS11181</name>
    <name evidence="3" type="ORF">HAKA00212_LOCUS11182</name>
</gene>
<protein>
    <recommendedName>
        <fullName evidence="4">Lipocalin-like domain-containing protein</fullName>
    </recommendedName>
</protein>
<dbReference type="AlphaFoldDB" id="A0A6V1QIE0"/>
<reference evidence="2" key="1">
    <citation type="submission" date="2021-01" db="EMBL/GenBank/DDBJ databases">
        <authorList>
            <person name="Corre E."/>
            <person name="Pelletier E."/>
            <person name="Niang G."/>
            <person name="Scheremetjew M."/>
            <person name="Finn R."/>
            <person name="Kale V."/>
            <person name="Holt S."/>
            <person name="Cochrane G."/>
            <person name="Meng A."/>
            <person name="Brown T."/>
            <person name="Cohen L."/>
        </authorList>
    </citation>
    <scope>NUCLEOTIDE SEQUENCE</scope>
    <source>
        <strain evidence="2">CCMP3107</strain>
    </source>
</reference>
<sequence length="227" mass="25724">MLWFIISLLPSAIIAVGAMNGIQKSDFLGTWTKVKSTGMVPYLQARGFTTKLAQELDEQPYVQTWQPIDEGYEVWKVKTLKNDGNHRELVYYLGEWHEAYEVGKSVLFGGRRGSGGTSHQHGDKKKCFSRAILPDGSRCTPAEEGDEIKQHGMGQMIRTTSWEKDEIRGWMHITKSESFFGHEETKRYIEDGMMHCERILVQKANMDENGLVLATQVFSKVSSDPSS</sequence>
<keyword evidence="1" id="KW-0732">Signal</keyword>
<accession>A0A6V1QIE0</accession>
<evidence type="ECO:0000313" key="2">
    <source>
        <dbReference type="EMBL" id="CAE0632472.1"/>
    </source>
</evidence>
<dbReference type="EMBL" id="HBIU01024044">
    <property type="protein sequence ID" value="CAE0632472.1"/>
    <property type="molecule type" value="Transcribed_RNA"/>
</dbReference>
<evidence type="ECO:0000256" key="1">
    <source>
        <dbReference type="SAM" id="SignalP"/>
    </source>
</evidence>
<dbReference type="EMBL" id="HBIU01024045">
    <property type="protein sequence ID" value="CAE0632473.1"/>
    <property type="molecule type" value="Transcribed_RNA"/>
</dbReference>
<evidence type="ECO:0008006" key="4">
    <source>
        <dbReference type="Google" id="ProtNLM"/>
    </source>
</evidence>
<organism evidence="2">
    <name type="scientific">Heterosigma akashiwo</name>
    <name type="common">Chromophytic alga</name>
    <name type="synonym">Heterosigma carterae</name>
    <dbReference type="NCBI Taxonomy" id="2829"/>
    <lineage>
        <taxon>Eukaryota</taxon>
        <taxon>Sar</taxon>
        <taxon>Stramenopiles</taxon>
        <taxon>Ochrophyta</taxon>
        <taxon>Raphidophyceae</taxon>
        <taxon>Chattonellales</taxon>
        <taxon>Chattonellaceae</taxon>
        <taxon>Heterosigma</taxon>
    </lineage>
</organism>
<feature type="chain" id="PRO_5036394106" description="Lipocalin-like domain-containing protein" evidence="1">
    <location>
        <begin position="19"/>
        <end position="227"/>
    </location>
</feature>
<feature type="signal peptide" evidence="1">
    <location>
        <begin position="1"/>
        <end position="18"/>
    </location>
</feature>
<proteinExistence type="predicted"/>
<evidence type="ECO:0000313" key="3">
    <source>
        <dbReference type="EMBL" id="CAE0632473.1"/>
    </source>
</evidence>